<dbReference type="Proteomes" id="UP000250043">
    <property type="component" value="Unassembled WGS sequence"/>
</dbReference>
<keyword evidence="3" id="KW-1185">Reference proteome</keyword>
<reference evidence="2 3" key="1">
    <citation type="submission" date="2016-07" db="EMBL/GenBank/DDBJ databases">
        <title>Draft genome of the white-rot fungus Obba rivulosa 3A-2.</title>
        <authorList>
            <consortium name="DOE Joint Genome Institute"/>
            <person name="Miettinen O."/>
            <person name="Riley R."/>
            <person name="Acob R."/>
            <person name="Barry K."/>
            <person name="Cullen D."/>
            <person name="De Vries R."/>
            <person name="Hainaut M."/>
            <person name="Hatakka A."/>
            <person name="Henrissat B."/>
            <person name="Hilden K."/>
            <person name="Kuo R."/>
            <person name="Labutti K."/>
            <person name="Lipzen A."/>
            <person name="Makela M.R."/>
            <person name="Sandor L."/>
            <person name="Spatafora J.W."/>
            <person name="Grigoriev I.V."/>
            <person name="Hibbett D.S."/>
        </authorList>
    </citation>
    <scope>NUCLEOTIDE SEQUENCE [LARGE SCALE GENOMIC DNA]</scope>
    <source>
        <strain evidence="2 3">3A-2</strain>
    </source>
</reference>
<feature type="compositionally biased region" description="Polar residues" evidence="1">
    <location>
        <begin position="290"/>
        <end position="299"/>
    </location>
</feature>
<organism evidence="2 3">
    <name type="scientific">Obba rivulosa</name>
    <dbReference type="NCBI Taxonomy" id="1052685"/>
    <lineage>
        <taxon>Eukaryota</taxon>
        <taxon>Fungi</taxon>
        <taxon>Dikarya</taxon>
        <taxon>Basidiomycota</taxon>
        <taxon>Agaricomycotina</taxon>
        <taxon>Agaricomycetes</taxon>
        <taxon>Polyporales</taxon>
        <taxon>Gelatoporiaceae</taxon>
        <taxon>Obba</taxon>
    </lineage>
</organism>
<sequence>MSSSSSSGSYPLADRIGVAQRLRQAHSRLSALPEALCPASGPSSPIQRGHDTLLKDRIISAVTITGNDTTHPKWGHVSRLLRMGCTSRGYVGVAPDVRVGLGQEAEIEDAEWFLPDGEAAWSEYEKKWEERVRQNDPARFQPSKYWKELCPKAGSKAELIKEKVLAWQAKVVHDPDASPSLSLDEDQSHTRKVDKGKARDTGLPVAMTQSPLGFQVVKSSIAAGKRKDHSTSIASDIAAAEDRSHGWVGRIPSPANEIEGRRATHLRPEMAIAAQIADLSEMNFLPPSFPSQLQTSTPHINGKKRREKPPPILPHSDSLLPRLVDIPSPPFYSQGRQDDVAQEPSRPVSDTGKRARSHTPTDHRASSHHTLSYASPPPAKKARMSPSATSSGSSSPKTPPAPLPRAGNPSTPSPPTLPVEGAATREVLHIPTTPNRQALPTLTELLASSRRSKARSRHSSRKNKASATLQRENIFKRRNPPAQARGAPLETADPSPAKTSFSSFASISSPTSPDSVRHRPLSPVSPMFTQNPGAFAPPFVSSQHRGGGAGGGAGGFLNAGSYGSAPGLPLARGSSGLFHMGYNSQFDVNGRVDRVSELLDRDVDYSGWLRDIPDDEETPLPAESQGQLGVGPL</sequence>
<feature type="compositionally biased region" description="Low complexity" evidence="1">
    <location>
        <begin position="499"/>
        <end position="514"/>
    </location>
</feature>
<dbReference type="AlphaFoldDB" id="A0A8E2AVK4"/>
<feature type="region of interest" description="Disordered" evidence="1">
    <location>
        <begin position="285"/>
        <end position="530"/>
    </location>
</feature>
<accession>A0A8E2AVK4</accession>
<protein>
    <submittedName>
        <fullName evidence="2">Uncharacterized protein</fullName>
    </submittedName>
</protein>
<evidence type="ECO:0000313" key="3">
    <source>
        <dbReference type="Proteomes" id="UP000250043"/>
    </source>
</evidence>
<evidence type="ECO:0000313" key="2">
    <source>
        <dbReference type="EMBL" id="OCH86175.1"/>
    </source>
</evidence>
<feature type="compositionally biased region" description="Basic residues" evidence="1">
    <location>
        <begin position="450"/>
        <end position="464"/>
    </location>
</feature>
<feature type="compositionally biased region" description="Low complexity" evidence="1">
    <location>
        <begin position="385"/>
        <end position="396"/>
    </location>
</feature>
<feature type="region of interest" description="Disordered" evidence="1">
    <location>
        <begin position="609"/>
        <end position="633"/>
    </location>
</feature>
<proteinExistence type="predicted"/>
<name>A0A8E2AVK4_9APHY</name>
<dbReference type="EMBL" id="KV722540">
    <property type="protein sequence ID" value="OCH86175.1"/>
    <property type="molecule type" value="Genomic_DNA"/>
</dbReference>
<feature type="region of interest" description="Disordered" evidence="1">
    <location>
        <begin position="176"/>
        <end position="201"/>
    </location>
</feature>
<dbReference type="OrthoDB" id="3218262at2759"/>
<evidence type="ECO:0000256" key="1">
    <source>
        <dbReference type="SAM" id="MobiDB-lite"/>
    </source>
</evidence>
<gene>
    <name evidence="2" type="ORF">OBBRIDRAFT_838353</name>
</gene>
<feature type="compositionally biased region" description="Basic and acidic residues" evidence="1">
    <location>
        <begin position="186"/>
        <end position="200"/>
    </location>
</feature>